<feature type="transmembrane region" description="Helical" evidence="8">
    <location>
        <begin position="261"/>
        <end position="284"/>
    </location>
</feature>
<comment type="caution">
    <text evidence="10">The sequence shown here is derived from an EMBL/GenBank/DDBJ whole genome shotgun (WGS) entry which is preliminary data.</text>
</comment>
<gene>
    <name evidence="10" type="ORF">LK09_00275</name>
</gene>
<dbReference type="STRING" id="1348253.LK09_00275"/>
<dbReference type="SUPFAM" id="SSF103473">
    <property type="entry name" value="MFS general substrate transporter"/>
    <property type="match status" value="1"/>
</dbReference>
<evidence type="ECO:0000256" key="8">
    <source>
        <dbReference type="SAM" id="Phobius"/>
    </source>
</evidence>
<reference evidence="10 11" key="1">
    <citation type="submission" date="2014-11" db="EMBL/GenBank/DDBJ databases">
        <title>Genome sequence of Microbacterium mangrovi MUSC 115(T).</title>
        <authorList>
            <person name="Lee L.-H."/>
        </authorList>
    </citation>
    <scope>NUCLEOTIDE SEQUENCE [LARGE SCALE GENOMIC DNA]</scope>
    <source>
        <strain evidence="10 11">MUSC 115</strain>
    </source>
</reference>
<feature type="domain" description="Major facilitator superfamily (MFS) profile" evidence="9">
    <location>
        <begin position="24"/>
        <end position="456"/>
    </location>
</feature>
<dbReference type="InterPro" id="IPR003663">
    <property type="entry name" value="Sugar/inositol_transpt"/>
</dbReference>
<evidence type="ECO:0000256" key="4">
    <source>
        <dbReference type="ARBA" id="ARBA00022692"/>
    </source>
</evidence>
<keyword evidence="11" id="KW-1185">Reference proteome</keyword>
<protein>
    <recommendedName>
        <fullName evidence="9">Major facilitator superfamily (MFS) profile domain-containing protein</fullName>
    </recommendedName>
</protein>
<keyword evidence="3 7" id="KW-0813">Transport</keyword>
<feature type="transmembrane region" description="Helical" evidence="8">
    <location>
        <begin position="113"/>
        <end position="134"/>
    </location>
</feature>
<dbReference type="Gene3D" id="1.20.1250.20">
    <property type="entry name" value="MFS general substrate transporter like domains"/>
    <property type="match status" value="2"/>
</dbReference>
<dbReference type="EMBL" id="JTDK01000001">
    <property type="protein sequence ID" value="KHK99819.1"/>
    <property type="molecule type" value="Genomic_DNA"/>
</dbReference>
<dbReference type="OrthoDB" id="9787026at2"/>
<evidence type="ECO:0000259" key="9">
    <source>
        <dbReference type="PROSITE" id="PS50850"/>
    </source>
</evidence>
<dbReference type="Proteomes" id="UP000031030">
    <property type="component" value="Unassembled WGS sequence"/>
</dbReference>
<comment type="similarity">
    <text evidence="2 7">Belongs to the major facilitator superfamily. Sugar transporter (TC 2.A.1.1) family.</text>
</comment>
<dbReference type="GO" id="GO:0005886">
    <property type="term" value="C:plasma membrane"/>
    <property type="evidence" value="ECO:0007669"/>
    <property type="project" value="UniProtKB-SubCell"/>
</dbReference>
<feature type="transmembrane region" description="Helical" evidence="8">
    <location>
        <begin position="183"/>
        <end position="200"/>
    </location>
</feature>
<keyword evidence="4 8" id="KW-0812">Transmembrane</keyword>
<dbReference type="NCBIfam" id="TIGR00879">
    <property type="entry name" value="SP"/>
    <property type="match status" value="1"/>
</dbReference>
<dbReference type="PANTHER" id="PTHR48020">
    <property type="entry name" value="PROTON MYO-INOSITOL COTRANSPORTER"/>
    <property type="match status" value="1"/>
</dbReference>
<feature type="transmembrane region" description="Helical" evidence="8">
    <location>
        <begin position="57"/>
        <end position="76"/>
    </location>
</feature>
<feature type="transmembrane region" description="Helical" evidence="8">
    <location>
        <begin position="337"/>
        <end position="358"/>
    </location>
</feature>
<accession>A0A0B2A9H1</accession>
<evidence type="ECO:0000256" key="5">
    <source>
        <dbReference type="ARBA" id="ARBA00022989"/>
    </source>
</evidence>
<sequence>MENTKAGLLETLDTRDIGRFYIYLAILATIGGFLFGFDSANIGSALVFLPFKLTPLAIGIIVAGASLGSFVGALAAGPLTDKFGRKSLLLVDSGLFAVGSLISAFAFEPVTLTIGRLIIGIAIGADSAIATAYISEFAPKRRRGSLAIIQQWMITIGILAAYVIAVIVLWIAPGAAKSVDWRILLGIGFIPAIISLLMRARMPESPRWLLERGKEEKAIQAFQTLGIEATPEQVHAEMNEVRTETLRLQGKTRWTRPVKRALIVVSVFFVLQQITGINVAFYYGPHLLTPYFAHGGSSAIQSEISGVIAAGILAVINVIATYFAFRFIDTLGRRKLAIGAYTGMAVFLVVGAYGASFLHGVPQLIVVMVGFALFISCFAIGIGGTGWLLQGEVFPTSVRGRASGIGAAVDWLANYGLVLAFPLMQAGFGLGWTMIVFAVLCVVGILFVYFFLPETKGHSVEEIVRLFDGPVNRKDPSQPSRPAQSSMSR</sequence>
<feature type="transmembrane region" description="Helical" evidence="8">
    <location>
        <begin position="20"/>
        <end position="37"/>
    </location>
</feature>
<dbReference type="Pfam" id="PF00083">
    <property type="entry name" value="Sugar_tr"/>
    <property type="match status" value="1"/>
</dbReference>
<comment type="subcellular location">
    <subcellularLocation>
        <location evidence="1">Cell membrane</location>
        <topology evidence="1">Multi-pass membrane protein</topology>
    </subcellularLocation>
</comment>
<dbReference type="InterPro" id="IPR005829">
    <property type="entry name" value="Sugar_transporter_CS"/>
</dbReference>
<evidence type="ECO:0000256" key="6">
    <source>
        <dbReference type="ARBA" id="ARBA00023136"/>
    </source>
</evidence>
<evidence type="ECO:0000313" key="10">
    <source>
        <dbReference type="EMBL" id="KHK99819.1"/>
    </source>
</evidence>
<feature type="transmembrane region" description="Helical" evidence="8">
    <location>
        <begin position="401"/>
        <end position="424"/>
    </location>
</feature>
<name>A0A0B2A9H1_9MICO</name>
<dbReference type="PROSITE" id="PS00217">
    <property type="entry name" value="SUGAR_TRANSPORT_2"/>
    <property type="match status" value="1"/>
</dbReference>
<dbReference type="InterPro" id="IPR050814">
    <property type="entry name" value="Myo-inositol_Transporter"/>
</dbReference>
<feature type="transmembrane region" description="Helical" evidence="8">
    <location>
        <begin position="88"/>
        <end position="107"/>
    </location>
</feature>
<dbReference type="AlphaFoldDB" id="A0A0B2A9H1"/>
<evidence type="ECO:0000256" key="2">
    <source>
        <dbReference type="ARBA" id="ARBA00010992"/>
    </source>
</evidence>
<keyword evidence="5 8" id="KW-1133">Transmembrane helix</keyword>
<proteinExistence type="inferred from homology"/>
<evidence type="ECO:0000256" key="7">
    <source>
        <dbReference type="RuleBase" id="RU003346"/>
    </source>
</evidence>
<organism evidence="10 11">
    <name type="scientific">Microbacterium mangrovi</name>
    <dbReference type="NCBI Taxonomy" id="1348253"/>
    <lineage>
        <taxon>Bacteria</taxon>
        <taxon>Bacillati</taxon>
        <taxon>Actinomycetota</taxon>
        <taxon>Actinomycetes</taxon>
        <taxon>Micrococcales</taxon>
        <taxon>Microbacteriaceae</taxon>
        <taxon>Microbacterium</taxon>
    </lineage>
</organism>
<feature type="transmembrane region" description="Helical" evidence="8">
    <location>
        <begin position="364"/>
        <end position="389"/>
    </location>
</feature>
<evidence type="ECO:0000256" key="1">
    <source>
        <dbReference type="ARBA" id="ARBA00004651"/>
    </source>
</evidence>
<feature type="transmembrane region" description="Helical" evidence="8">
    <location>
        <begin position="430"/>
        <end position="452"/>
    </location>
</feature>
<feature type="transmembrane region" description="Helical" evidence="8">
    <location>
        <begin position="146"/>
        <end position="171"/>
    </location>
</feature>
<dbReference type="PROSITE" id="PS50850">
    <property type="entry name" value="MFS"/>
    <property type="match status" value="1"/>
</dbReference>
<dbReference type="RefSeq" id="WP_039394077.1">
    <property type="nucleotide sequence ID" value="NZ_JTDK01000001.1"/>
</dbReference>
<evidence type="ECO:0000313" key="11">
    <source>
        <dbReference type="Proteomes" id="UP000031030"/>
    </source>
</evidence>
<evidence type="ECO:0000256" key="3">
    <source>
        <dbReference type="ARBA" id="ARBA00022448"/>
    </source>
</evidence>
<dbReference type="InterPro" id="IPR005828">
    <property type="entry name" value="MFS_sugar_transport-like"/>
</dbReference>
<dbReference type="PANTHER" id="PTHR48020:SF12">
    <property type="entry name" value="PROTON MYO-INOSITOL COTRANSPORTER"/>
    <property type="match status" value="1"/>
</dbReference>
<keyword evidence="6 8" id="KW-0472">Membrane</keyword>
<dbReference type="GO" id="GO:0022857">
    <property type="term" value="F:transmembrane transporter activity"/>
    <property type="evidence" value="ECO:0007669"/>
    <property type="project" value="InterPro"/>
</dbReference>
<dbReference type="PRINTS" id="PR00171">
    <property type="entry name" value="SUGRTRNSPORT"/>
</dbReference>
<dbReference type="InterPro" id="IPR020846">
    <property type="entry name" value="MFS_dom"/>
</dbReference>
<feature type="transmembrane region" description="Helical" evidence="8">
    <location>
        <begin position="304"/>
        <end position="325"/>
    </location>
</feature>
<dbReference type="InterPro" id="IPR036259">
    <property type="entry name" value="MFS_trans_sf"/>
</dbReference>